<dbReference type="GO" id="GO:0005737">
    <property type="term" value="C:cytoplasm"/>
    <property type="evidence" value="ECO:0007669"/>
    <property type="project" value="TreeGrafter"/>
</dbReference>
<dbReference type="OrthoDB" id="9783171at2"/>
<feature type="domain" description="Prolyl 4-hydroxylase alpha subunit Fe(2+) 2OG dioxygenase" evidence="2">
    <location>
        <begin position="121"/>
        <end position="220"/>
    </location>
</feature>
<dbReference type="InterPro" id="IPR051842">
    <property type="entry name" value="uS12_prolyl_hydroxylase"/>
</dbReference>
<dbReference type="InterPro" id="IPR044862">
    <property type="entry name" value="Pro_4_hyd_alph_FE2OG_OXY"/>
</dbReference>
<dbReference type="PANTHER" id="PTHR12117">
    <property type="entry name" value="HISTONE ACETYLTRANSFERASE COMPLEX"/>
    <property type="match status" value="1"/>
</dbReference>
<dbReference type="EMBL" id="CP036290">
    <property type="protein sequence ID" value="QDU86530.1"/>
    <property type="molecule type" value="Genomic_DNA"/>
</dbReference>
<evidence type="ECO:0000259" key="2">
    <source>
        <dbReference type="Pfam" id="PF13640"/>
    </source>
</evidence>
<evidence type="ECO:0000313" key="4">
    <source>
        <dbReference type="Proteomes" id="UP000319342"/>
    </source>
</evidence>
<organism evidence="3 4">
    <name type="scientific">Rohdeia mirabilis</name>
    <dbReference type="NCBI Taxonomy" id="2528008"/>
    <lineage>
        <taxon>Bacteria</taxon>
        <taxon>Pseudomonadati</taxon>
        <taxon>Planctomycetota</taxon>
        <taxon>Planctomycetia</taxon>
        <taxon>Planctomycetia incertae sedis</taxon>
        <taxon>Rohdeia</taxon>
    </lineage>
</organism>
<feature type="region of interest" description="Disordered" evidence="1">
    <location>
        <begin position="230"/>
        <end position="249"/>
    </location>
</feature>
<dbReference type="PANTHER" id="PTHR12117:SF0">
    <property type="entry name" value="PROLYL 3-HYDROXYLASE OGFOD1"/>
    <property type="match status" value="1"/>
</dbReference>
<dbReference type="Pfam" id="PF13640">
    <property type="entry name" value="2OG-FeII_Oxy_3"/>
    <property type="match status" value="1"/>
</dbReference>
<dbReference type="Proteomes" id="UP000319342">
    <property type="component" value="Chromosome"/>
</dbReference>
<sequence>MVPTATHPYFLDEEALQRVAQHARADYASADPFPHCVLEDLLPAEEVARVLAEFPAPGDPVWSRYEHKHSVKLALSDDTKMGPDTRHMIGLLNSAPFLRFLETLTGIEGLVPDPYLEGGGYHRIERGGRLEIHADFNRHERLKLDRRLNLLLFLNRDWDESFGGQLELWSRDMQRCVKSVLPVFNRIVIFSTTDDAYHGHPHPLTCPEDRARLSLALYYYSAGRPEHEVSDKHSTLYQRRPGAPHPKGGLLRRVGRALRGKG</sequence>
<dbReference type="RefSeq" id="WP_145191941.1">
    <property type="nucleotide sequence ID" value="NZ_CP036290.1"/>
</dbReference>
<accession>A0A518D4Y4</accession>
<protein>
    <recommendedName>
        <fullName evidence="2">Prolyl 4-hydroxylase alpha subunit Fe(2+) 2OG dioxygenase domain-containing protein</fullName>
    </recommendedName>
</protein>
<proteinExistence type="predicted"/>
<gene>
    <name evidence="3" type="ORF">Pla163_36810</name>
</gene>
<dbReference type="Gene3D" id="2.60.120.620">
    <property type="entry name" value="q2cbj1_9rhob like domain"/>
    <property type="match status" value="1"/>
</dbReference>
<evidence type="ECO:0000313" key="3">
    <source>
        <dbReference type="EMBL" id="QDU86530.1"/>
    </source>
</evidence>
<keyword evidence="4" id="KW-1185">Reference proteome</keyword>
<dbReference type="GO" id="GO:0031543">
    <property type="term" value="F:peptidyl-proline dioxygenase activity"/>
    <property type="evidence" value="ECO:0007669"/>
    <property type="project" value="TreeGrafter"/>
</dbReference>
<dbReference type="GO" id="GO:0006449">
    <property type="term" value="P:regulation of translational termination"/>
    <property type="evidence" value="ECO:0007669"/>
    <property type="project" value="TreeGrafter"/>
</dbReference>
<evidence type="ECO:0000256" key="1">
    <source>
        <dbReference type="SAM" id="MobiDB-lite"/>
    </source>
</evidence>
<name>A0A518D4Y4_9BACT</name>
<reference evidence="3 4" key="1">
    <citation type="submission" date="2019-02" db="EMBL/GenBank/DDBJ databases">
        <title>Deep-cultivation of Planctomycetes and their phenomic and genomic characterization uncovers novel biology.</title>
        <authorList>
            <person name="Wiegand S."/>
            <person name="Jogler M."/>
            <person name="Boedeker C."/>
            <person name="Pinto D."/>
            <person name="Vollmers J."/>
            <person name="Rivas-Marin E."/>
            <person name="Kohn T."/>
            <person name="Peeters S.H."/>
            <person name="Heuer A."/>
            <person name="Rast P."/>
            <person name="Oberbeckmann S."/>
            <person name="Bunk B."/>
            <person name="Jeske O."/>
            <person name="Meyerdierks A."/>
            <person name="Storesund J.E."/>
            <person name="Kallscheuer N."/>
            <person name="Luecker S."/>
            <person name="Lage O.M."/>
            <person name="Pohl T."/>
            <person name="Merkel B.J."/>
            <person name="Hornburger P."/>
            <person name="Mueller R.-W."/>
            <person name="Bruemmer F."/>
            <person name="Labrenz M."/>
            <person name="Spormann A.M."/>
            <person name="Op den Camp H."/>
            <person name="Overmann J."/>
            <person name="Amann R."/>
            <person name="Jetten M.S.M."/>
            <person name="Mascher T."/>
            <person name="Medema M.H."/>
            <person name="Devos D.P."/>
            <person name="Kaster A.-K."/>
            <person name="Ovreas L."/>
            <person name="Rohde M."/>
            <person name="Galperin M.Y."/>
            <person name="Jogler C."/>
        </authorList>
    </citation>
    <scope>NUCLEOTIDE SEQUENCE [LARGE SCALE GENOMIC DNA]</scope>
    <source>
        <strain evidence="3 4">Pla163</strain>
    </source>
</reference>
<dbReference type="AlphaFoldDB" id="A0A518D4Y4"/>